<reference evidence="2" key="2">
    <citation type="submission" date="2025-08" db="UniProtKB">
        <authorList>
            <consortium name="Ensembl"/>
        </authorList>
    </citation>
    <scope>IDENTIFICATION</scope>
</reference>
<dbReference type="GeneTree" id="ENSGT00950000182812"/>
<dbReference type="Proteomes" id="UP001501940">
    <property type="component" value="Chromosome 20"/>
</dbReference>
<evidence type="ECO:0000259" key="1">
    <source>
        <dbReference type="Pfam" id="PF05699"/>
    </source>
</evidence>
<evidence type="ECO:0000313" key="2">
    <source>
        <dbReference type="Ensembl" id="ENSAOCP00000029610.2"/>
    </source>
</evidence>
<dbReference type="InterPro" id="IPR008906">
    <property type="entry name" value="HATC_C_dom"/>
</dbReference>
<evidence type="ECO:0000313" key="3">
    <source>
        <dbReference type="Proteomes" id="UP001501940"/>
    </source>
</evidence>
<keyword evidence="3" id="KW-1185">Reference proteome</keyword>
<dbReference type="PANTHER" id="PTHR45913:SF21">
    <property type="entry name" value="DUF4371 DOMAIN-CONTAINING PROTEIN"/>
    <property type="match status" value="1"/>
</dbReference>
<proteinExistence type="predicted"/>
<name>A0A3Q1CR85_AMPOC</name>
<sequence length="554" mass="62383">LSQKRKIDTENRRFNPAWTDIFVFTLPERLNAKPLCLICHESLSVIKEYNLRRHYTEKLQSFGAQFPEGTPERASKVQSLLAKYHRSSSSIVRACTAQERATLASLRVVDLTRKKRPFTDSETVKDCMLAVINEVINDEKMKVTITSAIKSIPLSDTSNIRRVEILATEVFDSLLKDLKKTPVMSIAVDESTDMSDTAQLCVYVRFFDSDRACFREELLCLLPLKGHTTGEIFFDKISAFFQANGLDVARVCMLVTDAASSMAGRVNGLAARWAAVAPRVTTLHCIVHQTVLCAKLSGHFKTVMDNVMATINFIGATSSLQHRLFRQLWLSKGNSLERFCELVEEIKIFLRQSKQKKAEAHLDRVMDCSFMMDVCFLADLFKHLNNLNLGLQGRDKTVTDLVEQTRAFQVKLNMFAADLSAGRMLAKEVVSSIDEGQFLLELVDMQSSLTMPQELCANGPAAFWSHVNVHQFPNLKKLAVTVLSMFASTYVCESSFSHMNTIKTNLRCSLHDSTLHNCLRIALTTYDIYVLLMRLLTTCLQRPSADSVFVQPAS</sequence>
<accession>A0A3Q1CR85</accession>
<reference evidence="2 3" key="1">
    <citation type="submission" date="2022-01" db="EMBL/GenBank/DDBJ databases">
        <title>A chromosome-scale genome assembly of the false clownfish, Amphiprion ocellaris.</title>
        <authorList>
            <person name="Ryu T."/>
        </authorList>
    </citation>
    <scope>NUCLEOTIDE SEQUENCE [LARGE SCALE GENOMIC DNA]</scope>
</reference>
<organism evidence="2 3">
    <name type="scientific">Amphiprion ocellaris</name>
    <name type="common">Clown anemonefish</name>
    <dbReference type="NCBI Taxonomy" id="80972"/>
    <lineage>
        <taxon>Eukaryota</taxon>
        <taxon>Metazoa</taxon>
        <taxon>Chordata</taxon>
        <taxon>Craniata</taxon>
        <taxon>Vertebrata</taxon>
        <taxon>Euteleostomi</taxon>
        <taxon>Actinopterygii</taxon>
        <taxon>Neopterygii</taxon>
        <taxon>Teleostei</taxon>
        <taxon>Neoteleostei</taxon>
        <taxon>Acanthomorphata</taxon>
        <taxon>Ovalentaria</taxon>
        <taxon>Pomacentridae</taxon>
        <taxon>Amphiprion</taxon>
    </lineage>
</organism>
<dbReference type="Pfam" id="PF05699">
    <property type="entry name" value="Dimer_Tnp_hAT"/>
    <property type="match status" value="1"/>
</dbReference>
<dbReference type="OMA" id="CMLAVIN"/>
<dbReference type="SUPFAM" id="SSF53098">
    <property type="entry name" value="Ribonuclease H-like"/>
    <property type="match status" value="1"/>
</dbReference>
<feature type="domain" description="HAT C-terminal dimerisation" evidence="1">
    <location>
        <begin position="460"/>
        <end position="516"/>
    </location>
</feature>
<dbReference type="GO" id="GO:0046983">
    <property type="term" value="F:protein dimerization activity"/>
    <property type="evidence" value="ECO:0007669"/>
    <property type="project" value="InterPro"/>
</dbReference>
<reference evidence="2" key="3">
    <citation type="submission" date="2025-09" db="UniProtKB">
        <authorList>
            <consortium name="Ensembl"/>
        </authorList>
    </citation>
    <scope>IDENTIFICATION</scope>
</reference>
<dbReference type="AlphaFoldDB" id="A0A3Q1CR85"/>
<protein>
    <recommendedName>
        <fullName evidence="1">HAT C-terminal dimerisation domain-containing protein</fullName>
    </recommendedName>
</protein>
<dbReference type="PANTHER" id="PTHR45913">
    <property type="entry name" value="EPM2A-INTERACTING PROTEIN 1"/>
    <property type="match status" value="1"/>
</dbReference>
<dbReference type="InterPro" id="IPR012337">
    <property type="entry name" value="RNaseH-like_sf"/>
</dbReference>
<dbReference type="Ensembl" id="ENSAOCT00000023920.2">
    <property type="protein sequence ID" value="ENSAOCP00000029610.2"/>
    <property type="gene ID" value="ENSAOCG00000019995.2"/>
</dbReference>